<accession>A0A1H3YQR9</accession>
<proteinExistence type="predicted"/>
<dbReference type="RefSeq" id="WP_089759403.1">
    <property type="nucleotide sequence ID" value="NZ_BKAT01000002.1"/>
</dbReference>
<feature type="chain" id="PRO_5011667964" description="DUF2911 domain-containing protein" evidence="1">
    <location>
        <begin position="20"/>
        <end position="164"/>
    </location>
</feature>
<reference evidence="3" key="1">
    <citation type="submission" date="2016-10" db="EMBL/GenBank/DDBJ databases">
        <authorList>
            <person name="Varghese N."/>
            <person name="Submissions S."/>
        </authorList>
    </citation>
    <scope>NUCLEOTIDE SEQUENCE [LARGE SCALE GENOMIC DNA]</scope>
    <source>
        <strain evidence="3">DSM 23920</strain>
    </source>
</reference>
<dbReference type="OrthoDB" id="9808374at2"/>
<dbReference type="STRING" id="408074.SAMN05660909_00916"/>
<dbReference type="Pfam" id="PF11138">
    <property type="entry name" value="DUF2911"/>
    <property type="match status" value="1"/>
</dbReference>
<evidence type="ECO:0008006" key="4">
    <source>
        <dbReference type="Google" id="ProtNLM"/>
    </source>
</evidence>
<evidence type="ECO:0000256" key="1">
    <source>
        <dbReference type="SAM" id="SignalP"/>
    </source>
</evidence>
<dbReference type="AlphaFoldDB" id="A0A1H3YQR9"/>
<gene>
    <name evidence="2" type="ORF">SAMN05660909_00916</name>
</gene>
<dbReference type="Proteomes" id="UP000199656">
    <property type="component" value="Unassembled WGS sequence"/>
</dbReference>
<dbReference type="InterPro" id="IPR021314">
    <property type="entry name" value="DUF2911"/>
</dbReference>
<evidence type="ECO:0000313" key="2">
    <source>
        <dbReference type="EMBL" id="SEA13906.1"/>
    </source>
</evidence>
<feature type="signal peptide" evidence="1">
    <location>
        <begin position="1"/>
        <end position="19"/>
    </location>
</feature>
<keyword evidence="3" id="KW-1185">Reference proteome</keyword>
<protein>
    <recommendedName>
        <fullName evidence="4">DUF2911 domain-containing protein</fullName>
    </recommendedName>
</protein>
<keyword evidence="1" id="KW-0732">Signal</keyword>
<name>A0A1H3YQR9_9BACT</name>
<dbReference type="EMBL" id="FNRL01000003">
    <property type="protein sequence ID" value="SEA13906.1"/>
    <property type="molecule type" value="Genomic_DNA"/>
</dbReference>
<sequence>MKHFFLAILFLAFTSLVFAQEKAPKSPHLTVENKGVKVVYGQPSKRGRVIYGELVPYGQVWRTGADQATEITFSKDVTFGGQKVKAGTYTLFTIPDKQTWTVILNSKLGQWGAYDYEKNKSQDVLSVKVKREALSTPVEKLTFTLPGNAVVFEWDDTRITIPVK</sequence>
<organism evidence="2 3">
    <name type="scientific">Chitinophaga terrae</name>
    <name type="common">ex Kim and Jung 2007</name>
    <dbReference type="NCBI Taxonomy" id="408074"/>
    <lineage>
        <taxon>Bacteria</taxon>
        <taxon>Pseudomonadati</taxon>
        <taxon>Bacteroidota</taxon>
        <taxon>Chitinophagia</taxon>
        <taxon>Chitinophagales</taxon>
        <taxon>Chitinophagaceae</taxon>
        <taxon>Chitinophaga</taxon>
    </lineage>
</organism>
<evidence type="ECO:0000313" key="3">
    <source>
        <dbReference type="Proteomes" id="UP000199656"/>
    </source>
</evidence>